<dbReference type="Proteomes" id="UP000694850">
    <property type="component" value="Unplaced"/>
</dbReference>
<reference evidence="2" key="1">
    <citation type="submission" date="2025-08" db="UniProtKB">
        <authorList>
            <consortium name="RefSeq"/>
        </authorList>
    </citation>
    <scope>IDENTIFICATION</scope>
</reference>
<gene>
    <name evidence="2" type="primary">LOC103213083</name>
</gene>
<organism evidence="1 2">
    <name type="scientific">Orycteropus afer afer</name>
    <dbReference type="NCBI Taxonomy" id="1230840"/>
    <lineage>
        <taxon>Eukaryota</taxon>
        <taxon>Metazoa</taxon>
        <taxon>Chordata</taxon>
        <taxon>Craniata</taxon>
        <taxon>Vertebrata</taxon>
        <taxon>Euteleostomi</taxon>
        <taxon>Mammalia</taxon>
        <taxon>Eutheria</taxon>
        <taxon>Afrotheria</taxon>
        <taxon>Tubulidentata</taxon>
        <taxon>Orycteropodidae</taxon>
        <taxon>Orycteropus</taxon>
    </lineage>
</organism>
<sequence>MLYIKELKPSIWAVPGIVVPQYSSVTVLCRGPPGVSEMRLGSRESSEWFGKIPQGPQETVEFPIENVTLTSARTYYCEYLKERAWSAQSDPLQLVVTGVYKDTPSLTAHPGPRVTLGGNVTLFCHSAHVYDTIHVFKDGNAFSQDYLHQDHATFLISPVTLAHGGTYTCYGSPQTHPLLWSLPSNALNILVTDAALKDIQPEEDEPTEMQVPSAEHPNEVTYALLQPETLMGSVDPLTCTFKDDSKQPCVYATLTSP</sequence>
<proteinExistence type="predicted"/>
<evidence type="ECO:0000313" key="1">
    <source>
        <dbReference type="Proteomes" id="UP000694850"/>
    </source>
</evidence>
<evidence type="ECO:0000313" key="2">
    <source>
        <dbReference type="RefSeq" id="XP_042639392.1"/>
    </source>
</evidence>
<name>A0AC54ZCE4_ORYAF</name>
<accession>A0AC54ZCE4</accession>
<keyword evidence="1" id="KW-1185">Reference proteome</keyword>
<dbReference type="RefSeq" id="XP_042639392.1">
    <property type="nucleotide sequence ID" value="XM_042783458.1"/>
</dbReference>
<protein>
    <submittedName>
        <fullName evidence="2">Leukocyte immunoglobulin-like receptor subfamily A member 2</fullName>
    </submittedName>
</protein>